<keyword evidence="2 7" id="KW-0132">Cell division</keyword>
<dbReference type="InterPro" id="IPR005761">
    <property type="entry name" value="UDP-N-AcMur-Glu-dNH2Pim_ligase"/>
</dbReference>
<dbReference type="SUPFAM" id="SSF53244">
    <property type="entry name" value="MurD-like peptide ligases, peptide-binding domain"/>
    <property type="match status" value="1"/>
</dbReference>
<feature type="binding site" evidence="7">
    <location>
        <position position="30"/>
    </location>
    <ligand>
        <name>UDP-N-acetyl-alpha-D-muramoyl-L-alanyl-D-glutamate</name>
        <dbReference type="ChEBI" id="CHEBI:83900"/>
    </ligand>
</feature>
<protein>
    <recommendedName>
        <fullName evidence="7">UDP-N-acetylmuramoyl-L-alanyl-D-glutamate--2,6-diaminopimelate ligase</fullName>
        <ecNumber evidence="7">6.3.2.13</ecNumber>
    </recommendedName>
    <alternativeName>
        <fullName evidence="7">Meso-A2pm-adding enzyme</fullName>
    </alternativeName>
    <alternativeName>
        <fullName evidence="7">Meso-diaminopimelate-adding enzyme</fullName>
    </alternativeName>
    <alternativeName>
        <fullName evidence="7">UDP-MurNAc-L-Ala-D-Glu:meso-diaminopimelate ligase</fullName>
    </alternativeName>
    <alternativeName>
        <fullName evidence="7">UDP-MurNAc-tripeptide synthetase</fullName>
    </alternativeName>
    <alternativeName>
        <fullName evidence="7">UDP-N-acetylmuramyl-tripeptide synthetase</fullName>
    </alternativeName>
</protein>
<evidence type="ECO:0000259" key="10">
    <source>
        <dbReference type="Pfam" id="PF02875"/>
    </source>
</evidence>
<dbReference type="PANTHER" id="PTHR23135:SF4">
    <property type="entry name" value="UDP-N-ACETYLMURAMOYL-L-ALANYL-D-GLUTAMATE--2,6-DIAMINOPIMELATE LIGASE MURE HOMOLOG, CHLOROPLASTIC"/>
    <property type="match status" value="1"/>
</dbReference>
<evidence type="ECO:0000256" key="1">
    <source>
        <dbReference type="ARBA" id="ARBA00005898"/>
    </source>
</evidence>
<proteinExistence type="inferred from homology"/>
<dbReference type="InterPro" id="IPR036615">
    <property type="entry name" value="Mur_ligase_C_dom_sf"/>
</dbReference>
<reference evidence="13" key="1">
    <citation type="submission" date="2017-04" db="EMBL/GenBank/DDBJ databases">
        <authorList>
            <person name="Varghese N."/>
            <person name="Submissions S."/>
        </authorList>
    </citation>
    <scope>NUCLEOTIDE SEQUENCE [LARGE SCALE GENOMIC DNA]</scope>
    <source>
        <strain evidence="13">DSM 22618</strain>
    </source>
</reference>
<evidence type="ECO:0000256" key="3">
    <source>
        <dbReference type="ARBA" id="ARBA00022960"/>
    </source>
</evidence>
<dbReference type="GO" id="GO:0051301">
    <property type="term" value="P:cell division"/>
    <property type="evidence" value="ECO:0007669"/>
    <property type="project" value="UniProtKB-KW"/>
</dbReference>
<evidence type="ECO:0000313" key="13">
    <source>
        <dbReference type="Proteomes" id="UP000192920"/>
    </source>
</evidence>
<dbReference type="PANTHER" id="PTHR23135">
    <property type="entry name" value="MUR LIGASE FAMILY MEMBER"/>
    <property type="match status" value="1"/>
</dbReference>
<feature type="binding site" evidence="7">
    <location>
        <begin position="156"/>
        <end position="157"/>
    </location>
    <ligand>
        <name>UDP-N-acetyl-alpha-D-muramoyl-L-alanyl-D-glutamate</name>
        <dbReference type="ChEBI" id="CHEBI:83900"/>
    </ligand>
</feature>
<evidence type="ECO:0000256" key="2">
    <source>
        <dbReference type="ARBA" id="ARBA00022618"/>
    </source>
</evidence>
<feature type="binding site" evidence="7">
    <location>
        <begin position="410"/>
        <end position="413"/>
    </location>
    <ligand>
        <name>meso-2,6-diaminopimelate</name>
        <dbReference type="ChEBI" id="CHEBI:57791"/>
    </ligand>
</feature>
<feature type="binding site" evidence="7">
    <location>
        <position position="189"/>
    </location>
    <ligand>
        <name>UDP-N-acetyl-alpha-D-muramoyl-L-alanyl-D-glutamate</name>
        <dbReference type="ChEBI" id="CHEBI:83900"/>
    </ligand>
</feature>
<keyword evidence="7" id="KW-0963">Cytoplasm</keyword>
<dbReference type="Pfam" id="PF08245">
    <property type="entry name" value="Mur_ligase_M"/>
    <property type="match status" value="1"/>
</dbReference>
<keyword evidence="5 7" id="KW-0131">Cell cycle</keyword>
<evidence type="ECO:0000259" key="9">
    <source>
        <dbReference type="Pfam" id="PF01225"/>
    </source>
</evidence>
<dbReference type="Pfam" id="PF02875">
    <property type="entry name" value="Mur_ligase_C"/>
    <property type="match status" value="1"/>
</dbReference>
<evidence type="ECO:0000256" key="4">
    <source>
        <dbReference type="ARBA" id="ARBA00022984"/>
    </source>
</evidence>
<feature type="binding site" evidence="7">
    <location>
        <position position="183"/>
    </location>
    <ligand>
        <name>UDP-N-acetyl-alpha-D-muramoyl-L-alanyl-D-glutamate</name>
        <dbReference type="ChEBI" id="CHEBI:83900"/>
    </ligand>
</feature>
<evidence type="ECO:0000259" key="11">
    <source>
        <dbReference type="Pfam" id="PF08245"/>
    </source>
</evidence>
<dbReference type="AlphaFoldDB" id="A0A1Y6B6S9"/>
<dbReference type="EMBL" id="FXAG01000001">
    <property type="protein sequence ID" value="SME93283.1"/>
    <property type="molecule type" value="Genomic_DNA"/>
</dbReference>
<dbReference type="SUPFAM" id="SSF53623">
    <property type="entry name" value="MurD-like peptide ligases, catalytic domain"/>
    <property type="match status" value="1"/>
</dbReference>
<dbReference type="HAMAP" id="MF_00208">
    <property type="entry name" value="MurE"/>
    <property type="match status" value="1"/>
</dbReference>
<dbReference type="InterPro" id="IPR004101">
    <property type="entry name" value="Mur_ligase_C"/>
</dbReference>
<dbReference type="NCBIfam" id="TIGR01085">
    <property type="entry name" value="murE"/>
    <property type="match status" value="1"/>
</dbReference>
<organism evidence="12 13">
    <name type="scientific">Pseudogulbenkiania subflava DSM 22618</name>
    <dbReference type="NCBI Taxonomy" id="1123014"/>
    <lineage>
        <taxon>Bacteria</taxon>
        <taxon>Pseudomonadati</taxon>
        <taxon>Pseudomonadota</taxon>
        <taxon>Betaproteobacteria</taxon>
        <taxon>Neisseriales</taxon>
        <taxon>Chromobacteriaceae</taxon>
        <taxon>Pseudogulbenkiania</taxon>
    </lineage>
</organism>
<dbReference type="InterPro" id="IPR000713">
    <property type="entry name" value="Mur_ligase_N"/>
</dbReference>
<dbReference type="GO" id="GO:0008765">
    <property type="term" value="F:UDP-N-acetylmuramoylalanyl-D-glutamate-2,6-diaminopimelate ligase activity"/>
    <property type="evidence" value="ECO:0007669"/>
    <property type="project" value="UniProtKB-UniRule"/>
</dbReference>
<accession>A0A1Y6B6S9</accession>
<comment type="function">
    <text evidence="7">Catalyzes the addition of meso-diaminopimelic acid to the nucleotide precursor UDP-N-acetylmuramoyl-L-alanyl-D-glutamate (UMAG) in the biosynthesis of bacterial cell-wall peptidoglycan.</text>
</comment>
<keyword evidence="7" id="KW-0547">Nucleotide-binding</keyword>
<dbReference type="InterPro" id="IPR013221">
    <property type="entry name" value="Mur_ligase_cen"/>
</dbReference>
<dbReference type="Gene3D" id="3.40.1190.10">
    <property type="entry name" value="Mur-like, catalytic domain"/>
    <property type="match status" value="1"/>
</dbReference>
<keyword evidence="7 12" id="KW-0436">Ligase</keyword>
<dbReference type="Pfam" id="PF01225">
    <property type="entry name" value="Mur_ligase"/>
    <property type="match status" value="1"/>
</dbReference>
<dbReference type="GO" id="GO:0071555">
    <property type="term" value="P:cell wall organization"/>
    <property type="evidence" value="ECO:0007669"/>
    <property type="project" value="UniProtKB-KW"/>
</dbReference>
<feature type="binding site" evidence="7">
    <location>
        <begin position="114"/>
        <end position="120"/>
    </location>
    <ligand>
        <name>ATP</name>
        <dbReference type="ChEBI" id="CHEBI:30616"/>
    </ligand>
</feature>
<evidence type="ECO:0000256" key="5">
    <source>
        <dbReference type="ARBA" id="ARBA00023306"/>
    </source>
</evidence>
<comment type="subcellular location">
    <subcellularLocation>
        <location evidence="7 8">Cytoplasm</location>
    </subcellularLocation>
</comment>
<feature type="domain" description="Mur ligase central" evidence="11">
    <location>
        <begin position="112"/>
        <end position="312"/>
    </location>
</feature>
<dbReference type="UniPathway" id="UPA00219"/>
<dbReference type="STRING" id="1123014.SAMN02745746_00159"/>
<evidence type="ECO:0000313" key="12">
    <source>
        <dbReference type="EMBL" id="SME93283.1"/>
    </source>
</evidence>
<comment type="caution">
    <text evidence="7">Lacks conserved residue(s) required for the propagation of feature annotation.</text>
</comment>
<comment type="similarity">
    <text evidence="1 7">Belongs to the MurCDEF family. MurE subfamily.</text>
</comment>
<dbReference type="Gene3D" id="3.40.1390.10">
    <property type="entry name" value="MurE/MurF, N-terminal domain"/>
    <property type="match status" value="1"/>
</dbReference>
<feature type="domain" description="Mur ligase C-terminal" evidence="10">
    <location>
        <begin position="335"/>
        <end position="461"/>
    </location>
</feature>
<dbReference type="RefSeq" id="WP_085274553.1">
    <property type="nucleotide sequence ID" value="NZ_FXAG01000001.1"/>
</dbReference>
<dbReference type="SUPFAM" id="SSF63418">
    <property type="entry name" value="MurE/MurF N-terminal domain"/>
    <property type="match status" value="1"/>
</dbReference>
<dbReference type="GO" id="GO:0005737">
    <property type="term" value="C:cytoplasm"/>
    <property type="evidence" value="ECO:0007669"/>
    <property type="project" value="UniProtKB-SubCell"/>
</dbReference>
<feature type="domain" description="Mur ligase N-terminal catalytic" evidence="9">
    <location>
        <begin position="25"/>
        <end position="100"/>
    </location>
</feature>
<dbReference type="NCBIfam" id="NF001124">
    <property type="entry name" value="PRK00139.1-2"/>
    <property type="match status" value="1"/>
</dbReference>
<feature type="binding site" evidence="7">
    <location>
        <position position="459"/>
    </location>
    <ligand>
        <name>meso-2,6-diaminopimelate</name>
        <dbReference type="ChEBI" id="CHEBI:57791"/>
    </ligand>
</feature>
<dbReference type="GO" id="GO:0005524">
    <property type="term" value="F:ATP binding"/>
    <property type="evidence" value="ECO:0007669"/>
    <property type="project" value="UniProtKB-UniRule"/>
</dbReference>
<evidence type="ECO:0000256" key="7">
    <source>
        <dbReference type="HAMAP-Rule" id="MF_00208"/>
    </source>
</evidence>
<evidence type="ECO:0000256" key="6">
    <source>
        <dbReference type="ARBA" id="ARBA00023316"/>
    </source>
</evidence>
<comment type="catalytic activity">
    <reaction evidence="7">
        <text>UDP-N-acetyl-alpha-D-muramoyl-L-alanyl-D-glutamate + meso-2,6-diaminopimelate + ATP = UDP-N-acetyl-alpha-D-muramoyl-L-alanyl-gamma-D-glutamyl-meso-2,6-diaminopimelate + ADP + phosphate + H(+)</text>
        <dbReference type="Rhea" id="RHEA:23676"/>
        <dbReference type="ChEBI" id="CHEBI:15378"/>
        <dbReference type="ChEBI" id="CHEBI:30616"/>
        <dbReference type="ChEBI" id="CHEBI:43474"/>
        <dbReference type="ChEBI" id="CHEBI:57791"/>
        <dbReference type="ChEBI" id="CHEBI:83900"/>
        <dbReference type="ChEBI" id="CHEBI:83905"/>
        <dbReference type="ChEBI" id="CHEBI:456216"/>
        <dbReference type="EC" id="6.3.2.13"/>
    </reaction>
</comment>
<dbReference type="Proteomes" id="UP000192920">
    <property type="component" value="Unassembled WGS sequence"/>
</dbReference>
<dbReference type="GO" id="GO:0000287">
    <property type="term" value="F:magnesium ion binding"/>
    <property type="evidence" value="ECO:0007669"/>
    <property type="project" value="UniProtKB-UniRule"/>
</dbReference>
<dbReference type="EC" id="6.3.2.13" evidence="7"/>
<sequence length="497" mass="53463">MKSLLTPLPDWDPAELDTLGLPLKRVETDSRRVLPGDVFLACRGEYADGRQFIPMALANGAACVLWDPADGFNWNPAWNVPNLAVPQLRARAGIVASHAYGEPSRAMTVIGITGTNGKTSISHWLAQAFSLLAHKAALIGTVGNGFYGALTETTHTTPDPVTVQQKLAEYKRQGADVVTMEVSSHGLDQFRVNGVSFATAVFTNLTRDHLDYHGSMEEYGASKARLFHWEGLRHAIINADDAFGRELAVGIDRQRTQTVTYGLEQGDVRAQNLSATLDGLQMTVTTPWGEVELRSPLLGRFNAANLLACLATLCVNGVSLKDAAAVLSRIQPARGRMQRLGGGHEPLVVIDYAHTPDALEKALATLAEIRPAGNRLYCVFGCGGDRDKGKRPMMGAIATRIADVAVVTSDNPRSEEPQAIIADIRTGMGEAGHVEADRAAAIRWAIAAACAGDIVLVAGKGHEEYQDIRGVKQPFSDFRIAEEALTAWSEVHDADAV</sequence>
<feature type="binding site" evidence="7">
    <location>
        <position position="463"/>
    </location>
    <ligand>
        <name>meso-2,6-diaminopimelate</name>
        <dbReference type="ChEBI" id="CHEBI:57791"/>
    </ligand>
</feature>
<keyword evidence="7" id="KW-0067">ATP-binding</keyword>
<feature type="binding site" evidence="7">
    <location>
        <position position="191"/>
    </location>
    <ligand>
        <name>UDP-N-acetyl-alpha-D-muramoyl-L-alanyl-D-glutamate</name>
        <dbReference type="ChEBI" id="CHEBI:83900"/>
    </ligand>
</feature>
<evidence type="ECO:0000256" key="8">
    <source>
        <dbReference type="RuleBase" id="RU004135"/>
    </source>
</evidence>
<keyword evidence="13" id="KW-1185">Reference proteome</keyword>
<keyword evidence="6 7" id="KW-0961">Cell wall biogenesis/degradation</keyword>
<feature type="modified residue" description="N6-carboxylysine" evidence="7">
    <location>
        <position position="223"/>
    </location>
</feature>
<dbReference type="GO" id="GO:0009252">
    <property type="term" value="P:peptidoglycan biosynthetic process"/>
    <property type="evidence" value="ECO:0007669"/>
    <property type="project" value="UniProtKB-UniRule"/>
</dbReference>
<keyword evidence="7" id="KW-0460">Magnesium</keyword>
<keyword evidence="3 7" id="KW-0133">Cell shape</keyword>
<comment type="cofactor">
    <cofactor evidence="7">
        <name>Mg(2+)</name>
        <dbReference type="ChEBI" id="CHEBI:18420"/>
    </cofactor>
</comment>
<dbReference type="GO" id="GO:0008360">
    <property type="term" value="P:regulation of cell shape"/>
    <property type="evidence" value="ECO:0007669"/>
    <property type="project" value="UniProtKB-KW"/>
</dbReference>
<feature type="short sequence motif" description="Meso-diaminopimelate recognition motif" evidence="7">
    <location>
        <begin position="410"/>
        <end position="413"/>
    </location>
</feature>
<name>A0A1Y6B6S9_9NEIS</name>
<dbReference type="InterPro" id="IPR035911">
    <property type="entry name" value="MurE/MurF_N"/>
</dbReference>
<dbReference type="Gene3D" id="3.90.190.20">
    <property type="entry name" value="Mur ligase, C-terminal domain"/>
    <property type="match status" value="1"/>
</dbReference>
<comment type="pathway">
    <text evidence="7 8">Cell wall biogenesis; peptidoglycan biosynthesis.</text>
</comment>
<comment type="PTM">
    <text evidence="7">Carboxylation is probably crucial for Mg(2+) binding and, consequently, for the gamma-phosphate positioning of ATP.</text>
</comment>
<dbReference type="InterPro" id="IPR036565">
    <property type="entry name" value="Mur-like_cat_sf"/>
</dbReference>
<feature type="binding site" evidence="7">
    <location>
        <position position="386"/>
    </location>
    <ligand>
        <name>meso-2,6-diaminopimelate</name>
        <dbReference type="ChEBI" id="CHEBI:57791"/>
    </ligand>
</feature>
<keyword evidence="4 7" id="KW-0573">Peptidoglycan synthesis</keyword>
<dbReference type="NCBIfam" id="NF001126">
    <property type="entry name" value="PRK00139.1-4"/>
    <property type="match status" value="1"/>
</dbReference>
<gene>
    <name evidence="7" type="primary">murE</name>
    <name evidence="12" type="ORF">SAMN02745746_00159</name>
</gene>